<dbReference type="Pfam" id="PF00300">
    <property type="entry name" value="His_Phos_1"/>
    <property type="match status" value="1"/>
</dbReference>
<dbReference type="PANTHER" id="PTHR48100:SF1">
    <property type="entry name" value="HISTIDINE PHOSPHATASE FAMILY PROTEIN-RELATED"/>
    <property type="match status" value="1"/>
</dbReference>
<dbReference type="InterPro" id="IPR029033">
    <property type="entry name" value="His_PPase_superfam"/>
</dbReference>
<evidence type="ECO:0000313" key="4">
    <source>
        <dbReference type="Proteomes" id="UP000051500"/>
    </source>
</evidence>
<dbReference type="SMART" id="SM00855">
    <property type="entry name" value="PGAM"/>
    <property type="match status" value="1"/>
</dbReference>
<comment type="caution">
    <text evidence="3">The sequence shown here is derived from an EMBL/GenBank/DDBJ whole genome shotgun (WGS) entry which is preliminary data.</text>
</comment>
<feature type="active site" description="Proton donor/acceptor" evidence="1">
    <location>
        <position position="84"/>
    </location>
</feature>
<dbReference type="GO" id="GO:0016791">
    <property type="term" value="F:phosphatase activity"/>
    <property type="evidence" value="ECO:0007669"/>
    <property type="project" value="TreeGrafter"/>
</dbReference>
<proteinExistence type="predicted"/>
<sequence>MTTFYFVRHGKTEFNLVKRFQGMEDSPLLPQSLKDATKVGEFLSDVNFEAAYSSPQQRAVTTAEYILAENKHPVKLETVYDLHEIAFGERDGMLVENYQDDEQMLNFYQHPDLYDPSCFGGESFYQVIERTQKALAEIQARHPQGNVLIVAHAVVITFVVKSLLGIDVQDIQKEGLVTNTSVTKLSTPDFQAFSSDLWNETSFLK</sequence>
<dbReference type="STRING" id="1122146.IV53_GL001258"/>
<dbReference type="SUPFAM" id="SSF53254">
    <property type="entry name" value="Phosphoglycerate mutase-like"/>
    <property type="match status" value="1"/>
</dbReference>
<dbReference type="Proteomes" id="UP000051500">
    <property type="component" value="Unassembled WGS sequence"/>
</dbReference>
<dbReference type="eggNOG" id="COG0406">
    <property type="taxonomic scope" value="Bacteria"/>
</dbReference>
<keyword evidence="4" id="KW-1185">Reference proteome</keyword>
<gene>
    <name evidence="3" type="ORF">IV53_GL001258</name>
</gene>
<evidence type="ECO:0000313" key="3">
    <source>
        <dbReference type="EMBL" id="KRN89580.1"/>
    </source>
</evidence>
<dbReference type="PANTHER" id="PTHR48100">
    <property type="entry name" value="BROAD-SPECIFICITY PHOSPHATASE YOR283W-RELATED"/>
    <property type="match status" value="1"/>
</dbReference>
<dbReference type="AlphaFoldDB" id="A0A0R2KRK9"/>
<dbReference type="PATRIC" id="fig|1122146.4.peg.1295"/>
<dbReference type="CDD" id="cd07067">
    <property type="entry name" value="HP_PGM_like"/>
    <property type="match status" value="1"/>
</dbReference>
<organism evidence="3 4">
    <name type="scientific">Ligilactobacillus ceti DSM 22408</name>
    <dbReference type="NCBI Taxonomy" id="1122146"/>
    <lineage>
        <taxon>Bacteria</taxon>
        <taxon>Bacillati</taxon>
        <taxon>Bacillota</taxon>
        <taxon>Bacilli</taxon>
        <taxon>Lactobacillales</taxon>
        <taxon>Lactobacillaceae</taxon>
        <taxon>Ligilactobacillus</taxon>
    </lineage>
</organism>
<dbReference type="EMBL" id="JQBZ01000011">
    <property type="protein sequence ID" value="KRN89580.1"/>
    <property type="molecule type" value="Genomic_DNA"/>
</dbReference>
<feature type="active site" description="Tele-phosphohistidine intermediate" evidence="1">
    <location>
        <position position="9"/>
    </location>
</feature>
<reference evidence="3 4" key="1">
    <citation type="journal article" date="2015" name="Genome Announc.">
        <title>Expanding the biotechnology potential of lactobacilli through comparative genomics of 213 strains and associated genera.</title>
        <authorList>
            <person name="Sun Z."/>
            <person name="Harris H.M."/>
            <person name="McCann A."/>
            <person name="Guo C."/>
            <person name="Argimon S."/>
            <person name="Zhang W."/>
            <person name="Yang X."/>
            <person name="Jeffery I.B."/>
            <person name="Cooney J.C."/>
            <person name="Kagawa T.F."/>
            <person name="Liu W."/>
            <person name="Song Y."/>
            <person name="Salvetti E."/>
            <person name="Wrobel A."/>
            <person name="Rasinkangas P."/>
            <person name="Parkhill J."/>
            <person name="Rea M.C."/>
            <person name="O'Sullivan O."/>
            <person name="Ritari J."/>
            <person name="Douillard F.P."/>
            <person name="Paul Ross R."/>
            <person name="Yang R."/>
            <person name="Briner A.E."/>
            <person name="Felis G.E."/>
            <person name="de Vos W.M."/>
            <person name="Barrangou R."/>
            <person name="Klaenhammer T.R."/>
            <person name="Caufield P.W."/>
            <person name="Cui Y."/>
            <person name="Zhang H."/>
            <person name="O'Toole P.W."/>
        </authorList>
    </citation>
    <scope>NUCLEOTIDE SEQUENCE [LARGE SCALE GENOMIC DNA]</scope>
    <source>
        <strain evidence="3 4">DSM 22408</strain>
    </source>
</reference>
<evidence type="ECO:0000256" key="2">
    <source>
        <dbReference type="PIRSR" id="PIRSR613078-2"/>
    </source>
</evidence>
<name>A0A0R2KRK9_9LACO</name>
<dbReference type="InterPro" id="IPR050275">
    <property type="entry name" value="PGM_Phosphatase"/>
</dbReference>
<dbReference type="InterPro" id="IPR013078">
    <property type="entry name" value="His_Pase_superF_clade-1"/>
</dbReference>
<protein>
    <submittedName>
        <fullName evidence="3">Phosphoglycerate mutase</fullName>
    </submittedName>
</protein>
<feature type="binding site" evidence="2">
    <location>
        <position position="58"/>
    </location>
    <ligand>
        <name>substrate</name>
    </ligand>
</feature>
<dbReference type="Gene3D" id="3.40.50.1240">
    <property type="entry name" value="Phosphoglycerate mutase-like"/>
    <property type="match status" value="1"/>
</dbReference>
<feature type="binding site" evidence="2">
    <location>
        <begin position="8"/>
        <end position="15"/>
    </location>
    <ligand>
        <name>substrate</name>
    </ligand>
</feature>
<dbReference type="GO" id="GO:0005737">
    <property type="term" value="C:cytoplasm"/>
    <property type="evidence" value="ECO:0007669"/>
    <property type="project" value="TreeGrafter"/>
</dbReference>
<accession>A0A0R2KRK9</accession>
<evidence type="ECO:0000256" key="1">
    <source>
        <dbReference type="PIRSR" id="PIRSR613078-1"/>
    </source>
</evidence>
<dbReference type="RefSeq" id="WP_027106619.1">
    <property type="nucleotide sequence ID" value="NZ_AUHP01000015.1"/>
</dbReference>
<dbReference type="OrthoDB" id="9782128at2"/>